<dbReference type="Proteomes" id="UP000190906">
    <property type="component" value="Unassembled WGS sequence"/>
</dbReference>
<evidence type="ECO:0000313" key="1">
    <source>
        <dbReference type="EMBL" id="OOR09288.1"/>
    </source>
</evidence>
<dbReference type="GO" id="GO:0006352">
    <property type="term" value="P:DNA-templated transcription initiation"/>
    <property type="evidence" value="ECO:0007669"/>
    <property type="project" value="InterPro"/>
</dbReference>
<sequence length="106" mass="12659">MLTIENEESHASDIPFEDLFKQYYAYAVKQIIWIVKDQSIAEELAQEVFLQLYRSDWKVIENIPGWLIKSSTIYTRCYYTLRNSNKKMMPIKLYKNQKNPKMGNVL</sequence>
<dbReference type="InterPro" id="IPR013325">
    <property type="entry name" value="RNA_pol_sigma_r2"/>
</dbReference>
<dbReference type="EMBL" id="MUAJ01000052">
    <property type="protein sequence ID" value="OOR09288.1"/>
    <property type="molecule type" value="Genomic_DNA"/>
</dbReference>
<name>A0A1S9TGZ7_BACCE</name>
<proteinExistence type="predicted"/>
<gene>
    <name evidence="1" type="ORF">BW897_28540</name>
</gene>
<dbReference type="SUPFAM" id="SSF88946">
    <property type="entry name" value="Sigma2 domain of RNA polymerase sigma factors"/>
    <property type="match status" value="1"/>
</dbReference>
<comment type="caution">
    <text evidence="1">The sequence shown here is derived from an EMBL/GenBank/DDBJ whole genome shotgun (WGS) entry which is preliminary data.</text>
</comment>
<protein>
    <recommendedName>
        <fullName evidence="3">RNA polymerase sigma-70 region 2 domain-containing protein</fullName>
    </recommendedName>
</protein>
<dbReference type="AlphaFoldDB" id="A0A1S9TGZ7"/>
<organism evidence="1 2">
    <name type="scientific">Bacillus cereus</name>
    <dbReference type="NCBI Taxonomy" id="1396"/>
    <lineage>
        <taxon>Bacteria</taxon>
        <taxon>Bacillati</taxon>
        <taxon>Bacillota</taxon>
        <taxon>Bacilli</taxon>
        <taxon>Bacillales</taxon>
        <taxon>Bacillaceae</taxon>
        <taxon>Bacillus</taxon>
        <taxon>Bacillus cereus group</taxon>
    </lineage>
</organism>
<evidence type="ECO:0000313" key="2">
    <source>
        <dbReference type="Proteomes" id="UP000190906"/>
    </source>
</evidence>
<reference evidence="1 2" key="1">
    <citation type="submission" date="2017-01" db="EMBL/GenBank/DDBJ databases">
        <title>Bacillus cereus isolates.</title>
        <authorList>
            <person name="Beno S.M."/>
        </authorList>
    </citation>
    <scope>NUCLEOTIDE SEQUENCE [LARGE SCALE GENOMIC DNA]</scope>
    <source>
        <strain evidence="1 2">FSL H8-0485</strain>
    </source>
</reference>
<accession>A0A1S9TGZ7</accession>
<dbReference type="GO" id="GO:0003700">
    <property type="term" value="F:DNA-binding transcription factor activity"/>
    <property type="evidence" value="ECO:0007669"/>
    <property type="project" value="InterPro"/>
</dbReference>
<evidence type="ECO:0008006" key="3">
    <source>
        <dbReference type="Google" id="ProtNLM"/>
    </source>
</evidence>
<dbReference type="Gene3D" id="1.10.1740.10">
    <property type="match status" value="1"/>
</dbReference>